<name>A0A927C4H2_9BACL</name>
<dbReference type="SUPFAM" id="SSF46785">
    <property type="entry name" value="Winged helix' DNA-binding domain"/>
    <property type="match status" value="1"/>
</dbReference>
<dbReference type="PROSITE" id="PS01332">
    <property type="entry name" value="HTH_RRF2_1"/>
    <property type="match status" value="1"/>
</dbReference>
<reference evidence="1" key="1">
    <citation type="submission" date="2020-09" db="EMBL/GenBank/DDBJ databases">
        <title>A novel bacterium of genus Paenibacillus, isolated from South China Sea.</title>
        <authorList>
            <person name="Huang H."/>
            <person name="Mo K."/>
            <person name="Hu Y."/>
        </authorList>
    </citation>
    <scope>NUCLEOTIDE SEQUENCE</scope>
    <source>
        <strain evidence="1">IB182363</strain>
    </source>
</reference>
<evidence type="ECO:0000313" key="1">
    <source>
        <dbReference type="EMBL" id="MBD2861178.1"/>
    </source>
</evidence>
<dbReference type="Pfam" id="PF02082">
    <property type="entry name" value="Rrf2"/>
    <property type="match status" value="1"/>
</dbReference>
<dbReference type="PANTHER" id="PTHR33221">
    <property type="entry name" value="WINGED HELIX-TURN-HELIX TRANSCRIPTIONAL REGULATOR, RRF2 FAMILY"/>
    <property type="match status" value="1"/>
</dbReference>
<dbReference type="GO" id="GO:0003700">
    <property type="term" value="F:DNA-binding transcription factor activity"/>
    <property type="evidence" value="ECO:0007669"/>
    <property type="project" value="TreeGrafter"/>
</dbReference>
<organism evidence="1 2">
    <name type="scientific">Paenibacillus oceani</name>
    <dbReference type="NCBI Taxonomy" id="2772510"/>
    <lineage>
        <taxon>Bacteria</taxon>
        <taxon>Bacillati</taxon>
        <taxon>Bacillota</taxon>
        <taxon>Bacilli</taxon>
        <taxon>Bacillales</taxon>
        <taxon>Paenibacillaceae</taxon>
        <taxon>Paenibacillus</taxon>
    </lineage>
</organism>
<dbReference type="Gene3D" id="1.10.10.10">
    <property type="entry name" value="Winged helix-like DNA-binding domain superfamily/Winged helix DNA-binding domain"/>
    <property type="match status" value="1"/>
</dbReference>
<dbReference type="Proteomes" id="UP000639396">
    <property type="component" value="Unassembled WGS sequence"/>
</dbReference>
<dbReference type="AlphaFoldDB" id="A0A927C4H2"/>
<dbReference type="InterPro" id="IPR036390">
    <property type="entry name" value="WH_DNA-bd_sf"/>
</dbReference>
<evidence type="ECO:0000313" key="2">
    <source>
        <dbReference type="Proteomes" id="UP000639396"/>
    </source>
</evidence>
<protein>
    <submittedName>
        <fullName evidence="1">Rrf2 family transcriptional regulator</fullName>
    </submittedName>
</protein>
<comment type="caution">
    <text evidence="1">The sequence shown here is derived from an EMBL/GenBank/DDBJ whole genome shotgun (WGS) entry which is preliminary data.</text>
</comment>
<sequence>MTTPGNQHPSTPKRLGYALQTLILLSRHQDGVCPSCNMAESIESQAALLRRILARLASHGLVEAKEGRDGGYRLAKPPEAITIADVYVAMQVEEPLTRGLIDSTSSGMFGQEMQAVFAGLTEDLERRLLDGLRRQTVADLIRSLECHTRAAR</sequence>
<dbReference type="InterPro" id="IPR030489">
    <property type="entry name" value="TR_Rrf2-type_CS"/>
</dbReference>
<dbReference type="PANTHER" id="PTHR33221:SF15">
    <property type="entry name" value="HTH-TYPE TRANSCRIPTIONAL REGULATOR YWGB-RELATED"/>
    <property type="match status" value="1"/>
</dbReference>
<dbReference type="EMBL" id="JACXJA010000005">
    <property type="protein sequence ID" value="MBD2861178.1"/>
    <property type="molecule type" value="Genomic_DNA"/>
</dbReference>
<dbReference type="GO" id="GO:0005829">
    <property type="term" value="C:cytosol"/>
    <property type="evidence" value="ECO:0007669"/>
    <property type="project" value="TreeGrafter"/>
</dbReference>
<dbReference type="InterPro" id="IPR036388">
    <property type="entry name" value="WH-like_DNA-bd_sf"/>
</dbReference>
<dbReference type="RefSeq" id="WP_190924972.1">
    <property type="nucleotide sequence ID" value="NZ_JACXJA010000005.1"/>
</dbReference>
<gene>
    <name evidence="1" type="ORF">IDH45_04145</name>
</gene>
<proteinExistence type="predicted"/>
<keyword evidence="2" id="KW-1185">Reference proteome</keyword>
<dbReference type="InterPro" id="IPR000944">
    <property type="entry name" value="Tscrpt_reg_Rrf2"/>
</dbReference>
<dbReference type="PROSITE" id="PS51197">
    <property type="entry name" value="HTH_RRF2_2"/>
    <property type="match status" value="1"/>
</dbReference>
<accession>A0A927C4H2</accession>